<name>A0A518C303_9BACT</name>
<organism evidence="1 2">
    <name type="scientific">Bremerella volcania</name>
    <dbReference type="NCBI Taxonomy" id="2527984"/>
    <lineage>
        <taxon>Bacteria</taxon>
        <taxon>Pseudomonadati</taxon>
        <taxon>Planctomycetota</taxon>
        <taxon>Planctomycetia</taxon>
        <taxon>Pirellulales</taxon>
        <taxon>Pirellulaceae</taxon>
        <taxon>Bremerella</taxon>
    </lineage>
</organism>
<dbReference type="OrthoDB" id="9151155at2"/>
<dbReference type="EMBL" id="CP036289">
    <property type="protein sequence ID" value="QDU73601.1"/>
    <property type="molecule type" value="Genomic_DNA"/>
</dbReference>
<keyword evidence="2" id="KW-1185">Reference proteome</keyword>
<reference evidence="2" key="1">
    <citation type="submission" date="2019-02" db="EMBL/GenBank/DDBJ databases">
        <title>Deep-cultivation of Planctomycetes and their phenomic and genomic characterization uncovers novel biology.</title>
        <authorList>
            <person name="Wiegand S."/>
            <person name="Jogler M."/>
            <person name="Boedeker C."/>
            <person name="Pinto D."/>
            <person name="Vollmers J."/>
            <person name="Rivas-Marin E."/>
            <person name="Kohn T."/>
            <person name="Peeters S.H."/>
            <person name="Heuer A."/>
            <person name="Rast P."/>
            <person name="Oberbeckmann S."/>
            <person name="Bunk B."/>
            <person name="Jeske O."/>
            <person name="Meyerdierks A."/>
            <person name="Storesund J.E."/>
            <person name="Kallscheuer N."/>
            <person name="Luecker S."/>
            <person name="Lage O.M."/>
            <person name="Pohl T."/>
            <person name="Merkel B.J."/>
            <person name="Hornburger P."/>
            <person name="Mueller R.-W."/>
            <person name="Bruemmer F."/>
            <person name="Labrenz M."/>
            <person name="Spormann A.M."/>
            <person name="Op den Camp H."/>
            <person name="Overmann J."/>
            <person name="Amann R."/>
            <person name="Jetten M.S.M."/>
            <person name="Mascher T."/>
            <person name="Medema M.H."/>
            <person name="Devos D.P."/>
            <person name="Kaster A.-K."/>
            <person name="Ovreas L."/>
            <person name="Rohde M."/>
            <person name="Galperin M.Y."/>
            <person name="Jogler C."/>
        </authorList>
    </citation>
    <scope>NUCLEOTIDE SEQUENCE [LARGE SCALE GENOMIC DNA]</scope>
    <source>
        <strain evidence="2">Pan97</strain>
    </source>
</reference>
<evidence type="ECO:0000313" key="1">
    <source>
        <dbReference type="EMBL" id="QDU73601.1"/>
    </source>
</evidence>
<accession>A0A518C303</accession>
<proteinExistence type="predicted"/>
<dbReference type="AlphaFoldDB" id="A0A518C303"/>
<evidence type="ECO:0000313" key="2">
    <source>
        <dbReference type="Proteomes" id="UP000318626"/>
    </source>
</evidence>
<dbReference type="Proteomes" id="UP000318626">
    <property type="component" value="Chromosome"/>
</dbReference>
<protein>
    <submittedName>
        <fullName evidence="1">Uncharacterized protein</fullName>
    </submittedName>
</protein>
<dbReference type="RefSeq" id="WP_144970559.1">
    <property type="nucleotide sequence ID" value="NZ_CP036289.1"/>
</dbReference>
<sequence length="270" mass="30965">METLAQLKRTYDAFHAEAVRLAGTTRQLSQRAATYHHVYEDSGRNHIFPLIAAHGALWARGYFAFGMRLGGMLSLQYCLTPSRRKQKLDALEAFAEAFREVNRLVCVQIYTTYHFTKLHGDHPDAEKLVAPHLLASLNRVHEANRNGEQLSDQAKRNIFETHFLDEQDTVVGPRIEKAVDQFDWPLMKSLALMPAVRFAYFPPGYWLQFWKFDRKGERIDRGLKAFDIAAGMGWKHTEATLDRYAILPEEFFADSIGHFSHLKNEILAAA</sequence>
<dbReference type="KEGG" id="bvo:Pan97_05770"/>
<gene>
    <name evidence="1" type="ORF">Pan97_05770</name>
</gene>